<proteinExistence type="predicted"/>
<reference evidence="5 6" key="1">
    <citation type="submission" date="2024-01" db="EMBL/GenBank/DDBJ databases">
        <authorList>
            <person name="Alioto T."/>
            <person name="Alioto T."/>
            <person name="Gomez Garrido J."/>
        </authorList>
    </citation>
    <scope>NUCLEOTIDE SEQUENCE [LARGE SCALE GENOMIC DNA]</scope>
</reference>
<dbReference type="InterPro" id="IPR016186">
    <property type="entry name" value="C-type_lectin-like/link_sf"/>
</dbReference>
<dbReference type="SMART" id="SM00034">
    <property type="entry name" value="CLECT"/>
    <property type="match status" value="1"/>
</dbReference>
<dbReference type="SUPFAM" id="SSF56436">
    <property type="entry name" value="C-type lectin-like"/>
    <property type="match status" value="1"/>
</dbReference>
<feature type="compositionally biased region" description="Basic and acidic residues" evidence="2">
    <location>
        <begin position="24"/>
        <end position="35"/>
    </location>
</feature>
<evidence type="ECO:0000256" key="1">
    <source>
        <dbReference type="ARBA" id="ARBA00004401"/>
    </source>
</evidence>
<dbReference type="PROSITE" id="PS50041">
    <property type="entry name" value="C_TYPE_LECTIN_2"/>
    <property type="match status" value="1"/>
</dbReference>
<organism evidence="5 6">
    <name type="scientific">Scomber scombrus</name>
    <name type="common">Atlantic mackerel</name>
    <name type="synonym">Scomber vernalis</name>
    <dbReference type="NCBI Taxonomy" id="13677"/>
    <lineage>
        <taxon>Eukaryota</taxon>
        <taxon>Metazoa</taxon>
        <taxon>Chordata</taxon>
        <taxon>Craniata</taxon>
        <taxon>Vertebrata</taxon>
        <taxon>Euteleostomi</taxon>
        <taxon>Actinopterygii</taxon>
        <taxon>Neopterygii</taxon>
        <taxon>Teleostei</taxon>
        <taxon>Neoteleostei</taxon>
        <taxon>Acanthomorphata</taxon>
        <taxon>Pelagiaria</taxon>
        <taxon>Scombriformes</taxon>
        <taxon>Scombridae</taxon>
        <taxon>Scomber</taxon>
    </lineage>
</organism>
<keyword evidence="3" id="KW-0812">Transmembrane</keyword>
<dbReference type="GO" id="GO:0005886">
    <property type="term" value="C:plasma membrane"/>
    <property type="evidence" value="ECO:0007669"/>
    <property type="project" value="UniProtKB-SubCell"/>
</dbReference>
<protein>
    <submittedName>
        <fullName evidence="5">CD209 antigen-like protein E isoform X1</fullName>
    </submittedName>
</protein>
<gene>
    <name evidence="5" type="ORF">FSCOSCO3_A021720</name>
</gene>
<keyword evidence="3" id="KW-1133">Transmembrane helix</keyword>
<name>A0AAV1P601_SCOSC</name>
<dbReference type="Pfam" id="PF00059">
    <property type="entry name" value="Lectin_C"/>
    <property type="match status" value="1"/>
</dbReference>
<evidence type="ECO:0000259" key="4">
    <source>
        <dbReference type="PROSITE" id="PS50041"/>
    </source>
</evidence>
<dbReference type="InterPro" id="IPR050828">
    <property type="entry name" value="C-type_lectin/matrix_domain"/>
</dbReference>
<evidence type="ECO:0000256" key="3">
    <source>
        <dbReference type="SAM" id="Phobius"/>
    </source>
</evidence>
<feature type="region of interest" description="Disordered" evidence="2">
    <location>
        <begin position="1"/>
        <end position="35"/>
    </location>
</feature>
<feature type="transmembrane region" description="Helical" evidence="3">
    <location>
        <begin position="71"/>
        <end position="96"/>
    </location>
</feature>
<evidence type="ECO:0000313" key="5">
    <source>
        <dbReference type="EMBL" id="CAK6966182.1"/>
    </source>
</evidence>
<sequence length="267" mass="30063">MEMQEITAEEERNEEDEGASEQMLEVKTEEKAEPDHYSKLQSASEDIYSEAFYAGSPLKKRAGYQTQGNVFLYRVACLFLSIICLLLLLVVVILGVKLQTGSTAVCVGTEATTPENKKTSPSSDQTCSMEHCQKWFPNVQPKQVGCQQCADGWLPLGRSCFYLSKFRLSWDEGQKNCTARGGSLAVISDQTLQTFLTKKGDMKYWIGLRRQGDTWNWVNNNVLQQSYWSDDKPGGDCGVLSSGQPAKKNWMKAPCESYTYFICQLQF</sequence>
<dbReference type="PANTHER" id="PTHR45710:SF28">
    <property type="entry name" value="C-TYPE LECTIN DOMAIN FAMILY 4 MEMBER C ISOFORM 1"/>
    <property type="match status" value="1"/>
</dbReference>
<feature type="compositionally biased region" description="Acidic residues" evidence="2">
    <location>
        <begin position="7"/>
        <end position="19"/>
    </location>
</feature>
<evidence type="ECO:0000313" key="6">
    <source>
        <dbReference type="Proteomes" id="UP001314229"/>
    </source>
</evidence>
<feature type="domain" description="C-type lectin" evidence="4">
    <location>
        <begin position="156"/>
        <end position="264"/>
    </location>
</feature>
<dbReference type="AlphaFoldDB" id="A0AAV1P601"/>
<dbReference type="InterPro" id="IPR016187">
    <property type="entry name" value="CTDL_fold"/>
</dbReference>
<dbReference type="Gene3D" id="3.10.100.10">
    <property type="entry name" value="Mannose-Binding Protein A, subunit A"/>
    <property type="match status" value="1"/>
</dbReference>
<comment type="caution">
    <text evidence="5">The sequence shown here is derived from an EMBL/GenBank/DDBJ whole genome shotgun (WGS) entry which is preliminary data.</text>
</comment>
<dbReference type="Proteomes" id="UP001314229">
    <property type="component" value="Unassembled WGS sequence"/>
</dbReference>
<evidence type="ECO:0000256" key="2">
    <source>
        <dbReference type="SAM" id="MobiDB-lite"/>
    </source>
</evidence>
<comment type="subcellular location">
    <subcellularLocation>
        <location evidence="1">Cell membrane</location>
        <topology evidence="1">Single-pass type II membrane protein</topology>
    </subcellularLocation>
</comment>
<keyword evidence="3" id="KW-0472">Membrane</keyword>
<dbReference type="EMBL" id="CAWUFR010000091">
    <property type="protein sequence ID" value="CAK6966182.1"/>
    <property type="molecule type" value="Genomic_DNA"/>
</dbReference>
<dbReference type="PANTHER" id="PTHR45710">
    <property type="entry name" value="C-TYPE LECTIN DOMAIN-CONTAINING PROTEIN 180"/>
    <property type="match status" value="1"/>
</dbReference>
<keyword evidence="6" id="KW-1185">Reference proteome</keyword>
<dbReference type="InterPro" id="IPR001304">
    <property type="entry name" value="C-type_lectin-like"/>
</dbReference>
<accession>A0AAV1P601</accession>